<dbReference type="InterPro" id="IPR004593">
    <property type="entry name" value="SbcD"/>
</dbReference>
<comment type="similarity">
    <text evidence="1 8">Belongs to the SbcD family.</text>
</comment>
<dbReference type="Gene3D" id="3.60.21.10">
    <property type="match status" value="1"/>
</dbReference>
<dbReference type="GO" id="GO:0008408">
    <property type="term" value="F:3'-5' exonuclease activity"/>
    <property type="evidence" value="ECO:0007669"/>
    <property type="project" value="InterPro"/>
</dbReference>
<evidence type="ECO:0000313" key="11">
    <source>
        <dbReference type="Proteomes" id="UP000050482"/>
    </source>
</evidence>
<evidence type="ECO:0000256" key="5">
    <source>
        <dbReference type="ARBA" id="ARBA00022801"/>
    </source>
</evidence>
<dbReference type="InterPro" id="IPR050535">
    <property type="entry name" value="DNA_Repair-Maintenance_Comp"/>
</dbReference>
<keyword evidence="8" id="KW-0235">DNA replication</keyword>
<sequence length="431" mass="46953">MRILHTADWHFGKTLEGRDRMAEQAAFVDELVQICEREDVDLVLMAGDVYQTVNPSAEAEALFYRALDGLSAGGMRGIVVIAGNHDNAERIKAARPLADKLGITLIGLPKDVVEPAEVGEGKVQRIDAGMGYVELRIPGCSEHAVIAAVPYPSEARLNEVLVKTLDDEQEMQRNYSQRIGELLNSLASHFRSDTVNLVMSHVYVQGGLESDSEIQIQIGGTYAVHPDVFPETAQYVALGHLHRPQDVKGAKVPTRYAGSPIAYSFSEAGQTKSVTIIDAQPGQPVSFREVPLNQGKPLVKWTATGGITQVEAWIAEGRDADAWIDLTVHVQTGLDLEEVRHLRALNPAFVHIHPVIPAATVEAEESTAEAGGSLPIEDIFRKFFAEKNGGAEADDDLVELFLKLVADAETNLTLPQFNEETEPEEPGEARA</sequence>
<evidence type="ECO:0000313" key="10">
    <source>
        <dbReference type="EMBL" id="KPV45118.1"/>
    </source>
</evidence>
<proteinExistence type="inferred from homology"/>
<dbReference type="InterPro" id="IPR029052">
    <property type="entry name" value="Metallo-depent_PP-like"/>
</dbReference>
<dbReference type="STRING" id="471514.AN477_03795"/>
<evidence type="ECO:0000256" key="4">
    <source>
        <dbReference type="ARBA" id="ARBA00022722"/>
    </source>
</evidence>
<keyword evidence="4 8" id="KW-0540">Nuclease</keyword>
<keyword evidence="5 8" id="KW-0378">Hydrolase</keyword>
<feature type="domain" description="Calcineurin-like phosphoesterase" evidence="9">
    <location>
        <begin position="1"/>
        <end position="94"/>
    </location>
</feature>
<keyword evidence="11" id="KW-1185">Reference proteome</keyword>
<comment type="subunit">
    <text evidence="2 8">Heterodimer of SbcC and SbcD.</text>
</comment>
<dbReference type="GO" id="GO:0006260">
    <property type="term" value="P:DNA replication"/>
    <property type="evidence" value="ECO:0007669"/>
    <property type="project" value="UniProtKB-KW"/>
</dbReference>
<evidence type="ECO:0000256" key="3">
    <source>
        <dbReference type="ARBA" id="ARBA00013365"/>
    </source>
</evidence>
<evidence type="ECO:0000256" key="8">
    <source>
        <dbReference type="RuleBase" id="RU363069"/>
    </source>
</evidence>
<dbReference type="SUPFAM" id="SSF56300">
    <property type="entry name" value="Metallo-dependent phosphatases"/>
    <property type="match status" value="1"/>
</dbReference>
<dbReference type="CDD" id="cd00840">
    <property type="entry name" value="MPP_Mre11_N"/>
    <property type="match status" value="1"/>
</dbReference>
<evidence type="ECO:0000256" key="1">
    <source>
        <dbReference type="ARBA" id="ARBA00010555"/>
    </source>
</evidence>
<dbReference type="InterPro" id="IPR041796">
    <property type="entry name" value="Mre11_N"/>
</dbReference>
<dbReference type="NCBIfam" id="TIGR00619">
    <property type="entry name" value="sbcd"/>
    <property type="match status" value="1"/>
</dbReference>
<dbReference type="GO" id="GO:0004519">
    <property type="term" value="F:endonuclease activity"/>
    <property type="evidence" value="ECO:0007669"/>
    <property type="project" value="UniProtKB-KW"/>
</dbReference>
<dbReference type="PANTHER" id="PTHR30337:SF0">
    <property type="entry name" value="NUCLEASE SBCCD SUBUNIT D"/>
    <property type="match status" value="1"/>
</dbReference>
<dbReference type="RefSeq" id="WP_054967850.1">
    <property type="nucleotide sequence ID" value="NZ_LJCO01000014.1"/>
</dbReference>
<reference evidence="10 11" key="1">
    <citation type="submission" date="2015-09" db="EMBL/GenBank/DDBJ databases">
        <title>Draft genome sequence of Alicyclobacillus ferrooxydans DSM 22381.</title>
        <authorList>
            <person name="Hemp J."/>
        </authorList>
    </citation>
    <scope>NUCLEOTIDE SEQUENCE [LARGE SCALE GENOMIC DNA]</scope>
    <source>
        <strain evidence="10 11">TC-34</strain>
    </source>
</reference>
<comment type="caution">
    <text evidence="10">The sequence shown here is derived from an EMBL/GenBank/DDBJ whole genome shotgun (WGS) entry which is preliminary data.</text>
</comment>
<dbReference type="AlphaFoldDB" id="A0A0P9CI39"/>
<evidence type="ECO:0000256" key="7">
    <source>
        <dbReference type="ARBA" id="ARBA00023172"/>
    </source>
</evidence>
<organism evidence="10 11">
    <name type="scientific">Alicyclobacillus ferrooxydans</name>
    <dbReference type="NCBI Taxonomy" id="471514"/>
    <lineage>
        <taxon>Bacteria</taxon>
        <taxon>Bacillati</taxon>
        <taxon>Bacillota</taxon>
        <taxon>Bacilli</taxon>
        <taxon>Bacillales</taxon>
        <taxon>Alicyclobacillaceae</taxon>
        <taxon>Alicyclobacillus</taxon>
    </lineage>
</organism>
<evidence type="ECO:0000256" key="6">
    <source>
        <dbReference type="ARBA" id="ARBA00022839"/>
    </source>
</evidence>
<dbReference type="Proteomes" id="UP000050482">
    <property type="component" value="Unassembled WGS sequence"/>
</dbReference>
<dbReference type="OrthoDB" id="9773856at2"/>
<protein>
    <recommendedName>
        <fullName evidence="3 8">Nuclease SbcCD subunit D</fullName>
    </recommendedName>
</protein>
<evidence type="ECO:0000259" key="9">
    <source>
        <dbReference type="Pfam" id="PF00149"/>
    </source>
</evidence>
<keyword evidence="8" id="KW-0255">Endonuclease</keyword>
<comment type="function">
    <text evidence="8">SbcCD cleaves DNA hairpin structures. These structures can inhibit DNA replication and are intermediates in certain DNA recombination reactions. The complex acts as a 3'-&gt;5' double strand exonuclease that can open hairpins. It also has a 5' single-strand endonuclease activity.</text>
</comment>
<dbReference type="GO" id="GO:0006310">
    <property type="term" value="P:DNA recombination"/>
    <property type="evidence" value="ECO:0007669"/>
    <property type="project" value="UniProtKB-KW"/>
</dbReference>
<dbReference type="EMBL" id="LJCO01000014">
    <property type="protein sequence ID" value="KPV45118.1"/>
    <property type="molecule type" value="Genomic_DNA"/>
</dbReference>
<keyword evidence="6 8" id="KW-0269">Exonuclease</keyword>
<gene>
    <name evidence="8" type="primary">sbcD</name>
    <name evidence="10" type="ORF">AN477_03795</name>
</gene>
<name>A0A0P9CI39_9BACL</name>
<dbReference type="PATRIC" id="fig|471514.4.peg.626"/>
<dbReference type="PANTHER" id="PTHR30337">
    <property type="entry name" value="COMPONENT OF ATP-DEPENDENT DSDNA EXONUCLEASE"/>
    <property type="match status" value="1"/>
</dbReference>
<evidence type="ECO:0000256" key="2">
    <source>
        <dbReference type="ARBA" id="ARBA00011322"/>
    </source>
</evidence>
<dbReference type="Pfam" id="PF00149">
    <property type="entry name" value="Metallophos"/>
    <property type="match status" value="1"/>
</dbReference>
<dbReference type="InterPro" id="IPR004843">
    <property type="entry name" value="Calcineurin-like_PHP"/>
</dbReference>
<keyword evidence="7 8" id="KW-0233">DNA recombination</keyword>
<accession>A0A0P9CI39</accession>